<dbReference type="OrthoDB" id="9768851at2"/>
<dbReference type="InterPro" id="IPR020471">
    <property type="entry name" value="AKR"/>
</dbReference>
<dbReference type="PANTHER" id="PTHR42686:SF1">
    <property type="entry name" value="GH17980P-RELATED"/>
    <property type="match status" value="1"/>
</dbReference>
<feature type="domain" description="NADP-dependent oxidoreductase" evidence="1">
    <location>
        <begin position="44"/>
        <end position="356"/>
    </location>
</feature>
<comment type="caution">
    <text evidence="2">The sequence shown here is derived from an EMBL/GenBank/DDBJ whole genome shotgun (WGS) entry which is preliminary data.</text>
</comment>
<dbReference type="EMBL" id="RBZU01000018">
    <property type="protein sequence ID" value="RKP45043.1"/>
    <property type="molecule type" value="Genomic_DNA"/>
</dbReference>
<dbReference type="PANTHER" id="PTHR42686">
    <property type="entry name" value="GH17980P-RELATED"/>
    <property type="match status" value="1"/>
</dbReference>
<dbReference type="RefSeq" id="WP_121091161.1">
    <property type="nucleotide sequence ID" value="NZ_RBZU01000018.1"/>
</dbReference>
<gene>
    <name evidence="2" type="ORF">D7S86_26790</name>
</gene>
<dbReference type="Gene3D" id="3.20.20.100">
    <property type="entry name" value="NADP-dependent oxidoreductase domain"/>
    <property type="match status" value="1"/>
</dbReference>
<dbReference type="Pfam" id="PF00248">
    <property type="entry name" value="Aldo_ket_red"/>
    <property type="match status" value="1"/>
</dbReference>
<name>A0A494XBZ8_9BURK</name>
<keyword evidence="3" id="KW-1185">Reference proteome</keyword>
<dbReference type="Proteomes" id="UP000270342">
    <property type="component" value="Unassembled WGS sequence"/>
</dbReference>
<organism evidence="2 3">
    <name type="scientific">Pararobbsia silviterrae</name>
    <dbReference type="NCBI Taxonomy" id="1792498"/>
    <lineage>
        <taxon>Bacteria</taxon>
        <taxon>Pseudomonadati</taxon>
        <taxon>Pseudomonadota</taxon>
        <taxon>Betaproteobacteria</taxon>
        <taxon>Burkholderiales</taxon>
        <taxon>Burkholderiaceae</taxon>
        <taxon>Pararobbsia</taxon>
    </lineage>
</organism>
<dbReference type="InterPro" id="IPR036812">
    <property type="entry name" value="NAD(P)_OxRdtase_dom_sf"/>
</dbReference>
<protein>
    <submittedName>
        <fullName evidence="2">Aldo/keto reductase</fullName>
    </submittedName>
</protein>
<dbReference type="GO" id="GO:0005829">
    <property type="term" value="C:cytosol"/>
    <property type="evidence" value="ECO:0007669"/>
    <property type="project" value="TreeGrafter"/>
</dbReference>
<evidence type="ECO:0000259" key="1">
    <source>
        <dbReference type="Pfam" id="PF00248"/>
    </source>
</evidence>
<accession>A0A494XBZ8</accession>
<evidence type="ECO:0000313" key="3">
    <source>
        <dbReference type="Proteomes" id="UP000270342"/>
    </source>
</evidence>
<dbReference type="SUPFAM" id="SSF51430">
    <property type="entry name" value="NAD(P)-linked oxidoreductase"/>
    <property type="match status" value="1"/>
</dbReference>
<sequence>MTQTSPSTRADDTARAGAVEDGVAAHAVAQSRPFGRRGLRTTALGLGGAGIAGLFRDVGEADAQAAIDAAWEAGIRSFDVAPFYGYTQAEHRMGRNLRARERDAFVLSTKVGRLMRARKEAAGARAPLNAGDAWASPLAFEPHFDYTYDGILRAFEDSQQRLGLARIDVILIHDIGRDTHGERADHYWRQLLDGGFRALDELRRERGVRAVGLGVNETAVVLDAMREFDIDCALLAGRYTLLEQASLDALLPECVKRDVSILLGGAFNSGILAQGTKGDLKFNYDAASDAIVARVRALEAVCDAYAVPLASAALQFPYAHPAIRCVMTGARSAREVHQNVEGFTRTIPDAFWHALKDEGLLRRDAPTPADGDARAAS</sequence>
<evidence type="ECO:0000313" key="2">
    <source>
        <dbReference type="EMBL" id="RKP45043.1"/>
    </source>
</evidence>
<dbReference type="GO" id="GO:0016491">
    <property type="term" value="F:oxidoreductase activity"/>
    <property type="evidence" value="ECO:0007669"/>
    <property type="project" value="InterPro"/>
</dbReference>
<reference evidence="2 3" key="1">
    <citation type="submission" date="2018-10" db="EMBL/GenBank/DDBJ databases">
        <title>Robbsia sp. DHC34, isolated from soil.</title>
        <authorList>
            <person name="Gao Z.-H."/>
            <person name="Qiu L.-H."/>
        </authorList>
    </citation>
    <scope>NUCLEOTIDE SEQUENCE [LARGE SCALE GENOMIC DNA]</scope>
    <source>
        <strain evidence="2 3">DHC34</strain>
    </source>
</reference>
<dbReference type="AlphaFoldDB" id="A0A494XBZ8"/>
<dbReference type="InterPro" id="IPR023210">
    <property type="entry name" value="NADP_OxRdtase_dom"/>
</dbReference>
<proteinExistence type="predicted"/>